<evidence type="ECO:0000313" key="1">
    <source>
        <dbReference type="EMBL" id="JAC65035.1"/>
    </source>
</evidence>
<name>A0A061R2W6_9CHLO</name>
<accession>A0A061R2W6</accession>
<reference evidence="1" key="1">
    <citation type="submission" date="2014-05" db="EMBL/GenBank/DDBJ databases">
        <title>The transcriptome of the halophilic microalga Tetraselmis sp. GSL018 isolated from the Great Salt Lake, Utah.</title>
        <authorList>
            <person name="Jinkerson R.E."/>
            <person name="D'Adamo S."/>
            <person name="Posewitz M.C."/>
        </authorList>
    </citation>
    <scope>NUCLEOTIDE SEQUENCE</scope>
    <source>
        <strain evidence="1">GSL018</strain>
    </source>
</reference>
<dbReference type="AlphaFoldDB" id="A0A061R2W6"/>
<sequence>MFKLKQVQAEFHLNAIINILLIQSCGPVNEVHYGLLNCVAVSSETRYQLFAPCWTRADMS</sequence>
<organism evidence="1">
    <name type="scientific">Tetraselmis sp. GSL018</name>
    <dbReference type="NCBI Taxonomy" id="582737"/>
    <lineage>
        <taxon>Eukaryota</taxon>
        <taxon>Viridiplantae</taxon>
        <taxon>Chlorophyta</taxon>
        <taxon>core chlorophytes</taxon>
        <taxon>Chlorodendrophyceae</taxon>
        <taxon>Chlorodendrales</taxon>
        <taxon>Chlorodendraceae</taxon>
        <taxon>Tetraselmis</taxon>
    </lineage>
</organism>
<proteinExistence type="predicted"/>
<dbReference type="EMBL" id="GBEZ01021746">
    <property type="protein sequence ID" value="JAC65035.1"/>
    <property type="molecule type" value="Transcribed_RNA"/>
</dbReference>
<protein>
    <submittedName>
        <fullName evidence="1">Uncharacterized protein</fullName>
    </submittedName>
</protein>
<feature type="non-terminal residue" evidence="1">
    <location>
        <position position="60"/>
    </location>
</feature>
<gene>
    <name evidence="1" type="ORF">TSPGSL018_16985</name>
</gene>
<dbReference type="PROSITE" id="PS51257">
    <property type="entry name" value="PROKAR_LIPOPROTEIN"/>
    <property type="match status" value="1"/>
</dbReference>